<dbReference type="Proteomes" id="UP000799441">
    <property type="component" value="Unassembled WGS sequence"/>
</dbReference>
<evidence type="ECO:0000256" key="18">
    <source>
        <dbReference type="ARBA" id="ARBA00051303"/>
    </source>
</evidence>
<dbReference type="GO" id="GO:0016887">
    <property type="term" value="F:ATP hydrolysis activity"/>
    <property type="evidence" value="ECO:0007669"/>
    <property type="project" value="InterPro"/>
</dbReference>
<comment type="catalytic activity">
    <reaction evidence="15 23">
        <text>ATP + H2O + phospholipidSide 1 = ADP + phosphate + phospholipidSide 2.</text>
        <dbReference type="EC" id="7.6.2.1"/>
    </reaction>
</comment>
<evidence type="ECO:0000256" key="11">
    <source>
        <dbReference type="ARBA" id="ARBA00022967"/>
    </source>
</evidence>
<feature type="compositionally biased region" description="Polar residues" evidence="24">
    <location>
        <begin position="68"/>
        <end position="77"/>
    </location>
</feature>
<evidence type="ECO:0000256" key="15">
    <source>
        <dbReference type="ARBA" id="ARBA00034036"/>
    </source>
</evidence>
<dbReference type="EMBL" id="MU003792">
    <property type="protein sequence ID" value="KAF2721216.1"/>
    <property type="molecule type" value="Genomic_DNA"/>
</dbReference>
<feature type="binding site" evidence="21">
    <location>
        <position position="869"/>
    </location>
    <ligand>
        <name>ATP</name>
        <dbReference type="ChEBI" id="CHEBI:30616"/>
    </ligand>
</feature>
<feature type="active site" description="4-aspartylphosphate intermediate" evidence="20">
    <location>
        <position position="671"/>
    </location>
</feature>
<feature type="compositionally biased region" description="Basic residues" evidence="24">
    <location>
        <begin position="39"/>
        <end position="56"/>
    </location>
</feature>
<dbReference type="SUPFAM" id="SSF81660">
    <property type="entry name" value="Metal cation-transporting ATPase, ATP-binding domain N"/>
    <property type="match status" value="1"/>
</dbReference>
<feature type="binding site" evidence="21">
    <location>
        <position position="671"/>
    </location>
    <ligand>
        <name>ATP</name>
        <dbReference type="ChEBI" id="CHEBI:30616"/>
    </ligand>
</feature>
<keyword evidence="12 23" id="KW-1133">Transmembrane helix</keyword>
<keyword evidence="5" id="KW-1003">Cell membrane</keyword>
<evidence type="ECO:0000256" key="3">
    <source>
        <dbReference type="ARBA" id="ARBA00008109"/>
    </source>
</evidence>
<evidence type="ECO:0000256" key="1">
    <source>
        <dbReference type="ARBA" id="ARBA00001946"/>
    </source>
</evidence>
<feature type="transmembrane region" description="Helical" evidence="23">
    <location>
        <begin position="1255"/>
        <end position="1276"/>
    </location>
</feature>
<feature type="compositionally biased region" description="Polar residues" evidence="24">
    <location>
        <begin position="1586"/>
        <end position="1604"/>
    </location>
</feature>
<evidence type="ECO:0000313" key="27">
    <source>
        <dbReference type="EMBL" id="KAF2721216.1"/>
    </source>
</evidence>
<feature type="binding site" evidence="21">
    <location>
        <position position="672"/>
    </location>
    <ligand>
        <name>ATP</name>
        <dbReference type="ChEBI" id="CHEBI:30616"/>
    </ligand>
</feature>
<dbReference type="InterPro" id="IPR023214">
    <property type="entry name" value="HAD_sf"/>
</dbReference>
<dbReference type="CDD" id="cd02073">
    <property type="entry name" value="P-type_ATPase_APLT_Dnf-like"/>
    <property type="match status" value="1"/>
</dbReference>
<dbReference type="SUPFAM" id="SSF81665">
    <property type="entry name" value="Calcium ATPase, transmembrane domain M"/>
    <property type="match status" value="1"/>
</dbReference>
<feature type="binding site" evidence="21">
    <location>
        <position position="1118"/>
    </location>
    <ligand>
        <name>ATP</name>
        <dbReference type="ChEBI" id="CHEBI:30616"/>
    </ligand>
</feature>
<comment type="catalytic activity">
    <reaction evidence="18">
        <text>a 1,2-diacyl-sn-glycero-3-phospho-L-serine(out) + ATP + H2O = a 1,2-diacyl-sn-glycero-3-phospho-L-serine(in) + ADP + phosphate + H(+)</text>
        <dbReference type="Rhea" id="RHEA:38567"/>
        <dbReference type="ChEBI" id="CHEBI:15377"/>
        <dbReference type="ChEBI" id="CHEBI:15378"/>
        <dbReference type="ChEBI" id="CHEBI:30616"/>
        <dbReference type="ChEBI" id="CHEBI:43474"/>
        <dbReference type="ChEBI" id="CHEBI:57262"/>
        <dbReference type="ChEBI" id="CHEBI:456216"/>
    </reaction>
    <physiologicalReaction direction="left-to-right" evidence="18">
        <dbReference type="Rhea" id="RHEA:38568"/>
    </physiologicalReaction>
</comment>
<feature type="binding site" evidence="21">
    <location>
        <position position="984"/>
    </location>
    <ligand>
        <name>ATP</name>
        <dbReference type="ChEBI" id="CHEBI:30616"/>
    </ligand>
</feature>
<dbReference type="InterPro" id="IPR044492">
    <property type="entry name" value="P_typ_ATPase_HD_dom"/>
</dbReference>
<evidence type="ECO:0000259" key="25">
    <source>
        <dbReference type="Pfam" id="PF16209"/>
    </source>
</evidence>
<evidence type="ECO:0000256" key="8">
    <source>
        <dbReference type="ARBA" id="ARBA00022741"/>
    </source>
</evidence>
<dbReference type="PRINTS" id="PR00119">
    <property type="entry name" value="CATATPASE"/>
</dbReference>
<evidence type="ECO:0000256" key="17">
    <source>
        <dbReference type="ARBA" id="ARBA00050913"/>
    </source>
</evidence>
<feature type="region of interest" description="Disordered" evidence="24">
    <location>
        <begin position="288"/>
        <end position="327"/>
    </location>
</feature>
<feature type="binding site" evidence="21">
    <location>
        <position position="805"/>
    </location>
    <ligand>
        <name>ATP</name>
        <dbReference type="ChEBI" id="CHEBI:30616"/>
    </ligand>
</feature>
<dbReference type="InterPro" id="IPR036412">
    <property type="entry name" value="HAD-like_sf"/>
</dbReference>
<evidence type="ECO:0000256" key="5">
    <source>
        <dbReference type="ARBA" id="ARBA00022475"/>
    </source>
</evidence>
<feature type="transmembrane region" description="Helical" evidence="23">
    <location>
        <begin position="152"/>
        <end position="170"/>
    </location>
</feature>
<dbReference type="Gene3D" id="3.40.1110.10">
    <property type="entry name" value="Calcium-transporting ATPase, cytoplasmic domain N"/>
    <property type="match status" value="1"/>
</dbReference>
<feature type="transmembrane region" description="Helical" evidence="23">
    <location>
        <begin position="176"/>
        <end position="193"/>
    </location>
</feature>
<organism evidence="27 28">
    <name type="scientific">Polychaeton citri CBS 116435</name>
    <dbReference type="NCBI Taxonomy" id="1314669"/>
    <lineage>
        <taxon>Eukaryota</taxon>
        <taxon>Fungi</taxon>
        <taxon>Dikarya</taxon>
        <taxon>Ascomycota</taxon>
        <taxon>Pezizomycotina</taxon>
        <taxon>Dothideomycetes</taxon>
        <taxon>Dothideomycetidae</taxon>
        <taxon>Capnodiales</taxon>
        <taxon>Capnodiaceae</taxon>
        <taxon>Polychaeton</taxon>
    </lineage>
</organism>
<feature type="binding site" evidence="22">
    <location>
        <position position="671"/>
    </location>
    <ligand>
        <name>Mg(2+)</name>
        <dbReference type="ChEBI" id="CHEBI:18420"/>
    </ligand>
</feature>
<comment type="subcellular location">
    <subcellularLocation>
        <location evidence="2">Cell membrane</location>
        <topology evidence="2">Multi-pass membrane protein</topology>
    </subcellularLocation>
    <subcellularLocation>
        <location evidence="23">Membrane</location>
        <topology evidence="23">Multi-pass membrane protein</topology>
    </subcellularLocation>
</comment>
<dbReference type="SFLD" id="SFLDG00002">
    <property type="entry name" value="C1.7:_P-type_atpase_like"/>
    <property type="match status" value="1"/>
</dbReference>
<evidence type="ECO:0000256" key="12">
    <source>
        <dbReference type="ARBA" id="ARBA00022989"/>
    </source>
</evidence>
<dbReference type="GO" id="GO:0005524">
    <property type="term" value="F:ATP binding"/>
    <property type="evidence" value="ECO:0007669"/>
    <property type="project" value="UniProtKB-UniRule"/>
</dbReference>
<feature type="compositionally biased region" description="Acidic residues" evidence="24">
    <location>
        <begin position="293"/>
        <end position="306"/>
    </location>
</feature>
<evidence type="ECO:0000313" key="28">
    <source>
        <dbReference type="Proteomes" id="UP000799441"/>
    </source>
</evidence>
<comment type="catalytic activity">
    <reaction evidence="17">
        <text>a beta-D-glucosyl-(1&lt;-&gt;1')-N-acylsphing-4-enine(out) + ATP + H2O = a beta-D-glucosyl-(1&lt;-&gt;1')-N-acylsphing-4-enine(in) + ADP + phosphate + H(+)</text>
        <dbReference type="Rhea" id="RHEA:66036"/>
        <dbReference type="ChEBI" id="CHEBI:15377"/>
        <dbReference type="ChEBI" id="CHEBI:15378"/>
        <dbReference type="ChEBI" id="CHEBI:22801"/>
        <dbReference type="ChEBI" id="CHEBI:30616"/>
        <dbReference type="ChEBI" id="CHEBI:43474"/>
        <dbReference type="ChEBI" id="CHEBI:456216"/>
    </reaction>
    <physiologicalReaction direction="left-to-right" evidence="17">
        <dbReference type="Rhea" id="RHEA:66037"/>
    </physiologicalReaction>
</comment>
<dbReference type="Pfam" id="PF16209">
    <property type="entry name" value="PhoLip_ATPase_N"/>
    <property type="match status" value="1"/>
</dbReference>
<dbReference type="FunFam" id="3.40.50.1000:FF:000001">
    <property type="entry name" value="Phospholipid-transporting ATPase IC"/>
    <property type="match status" value="1"/>
</dbReference>
<keyword evidence="4" id="KW-0813">Transport</keyword>
<dbReference type="SUPFAM" id="SSF56784">
    <property type="entry name" value="HAD-like"/>
    <property type="match status" value="1"/>
</dbReference>
<protein>
    <recommendedName>
        <fullName evidence="23">Phospholipid-transporting ATPase</fullName>
        <ecNumber evidence="23">7.6.2.1</ecNumber>
    </recommendedName>
</protein>
<comment type="caution">
    <text evidence="27">The sequence shown here is derived from an EMBL/GenBank/DDBJ whole genome shotgun (WGS) entry which is preliminary data.</text>
</comment>
<feature type="binding site" evidence="22">
    <location>
        <position position="1115"/>
    </location>
    <ligand>
        <name>Mg(2+)</name>
        <dbReference type="ChEBI" id="CHEBI:18420"/>
    </ligand>
</feature>
<keyword evidence="8 21" id="KW-0547">Nucleotide-binding</keyword>
<evidence type="ECO:0000256" key="16">
    <source>
        <dbReference type="ARBA" id="ARBA00049128"/>
    </source>
</evidence>
<feature type="domain" description="P-type ATPase C-terminal" evidence="26">
    <location>
        <begin position="1141"/>
        <end position="1390"/>
    </location>
</feature>
<dbReference type="Pfam" id="PF16212">
    <property type="entry name" value="PhoLip_ATPase_C"/>
    <property type="match status" value="1"/>
</dbReference>
<keyword evidence="9 21" id="KW-0067">ATP-binding</keyword>
<feature type="transmembrane region" description="Helical" evidence="23">
    <location>
        <begin position="1361"/>
        <end position="1381"/>
    </location>
</feature>
<comment type="catalytic activity">
    <reaction evidence="19">
        <text>a 1,2-diacyl-sn-glycero-3-phosphocholine(out) + ATP + H2O = a 1,2-diacyl-sn-glycero-3-phosphocholine(in) + ADP + phosphate + H(+)</text>
        <dbReference type="Rhea" id="RHEA:38583"/>
        <dbReference type="ChEBI" id="CHEBI:15377"/>
        <dbReference type="ChEBI" id="CHEBI:15378"/>
        <dbReference type="ChEBI" id="CHEBI:30616"/>
        <dbReference type="ChEBI" id="CHEBI:43474"/>
        <dbReference type="ChEBI" id="CHEBI:57643"/>
        <dbReference type="ChEBI" id="CHEBI:456216"/>
    </reaction>
    <physiologicalReaction direction="left-to-right" evidence="19">
        <dbReference type="Rhea" id="RHEA:38584"/>
    </physiologicalReaction>
</comment>
<dbReference type="InterPro" id="IPR001757">
    <property type="entry name" value="P_typ_ATPase"/>
</dbReference>
<dbReference type="GO" id="GO:1990531">
    <property type="term" value="C:phospholipid-translocating ATPase complex"/>
    <property type="evidence" value="ECO:0007669"/>
    <property type="project" value="UniProtKB-ARBA"/>
</dbReference>
<evidence type="ECO:0000256" key="7">
    <source>
        <dbReference type="ARBA" id="ARBA00022723"/>
    </source>
</evidence>
<evidence type="ECO:0000256" key="4">
    <source>
        <dbReference type="ARBA" id="ARBA00022448"/>
    </source>
</evidence>
<dbReference type="GO" id="GO:0140346">
    <property type="term" value="F:phosphatidylserine flippase activity"/>
    <property type="evidence" value="ECO:0007669"/>
    <property type="project" value="UniProtKB-ARBA"/>
</dbReference>
<dbReference type="GO" id="GO:0007163">
    <property type="term" value="P:establishment or maintenance of cell polarity"/>
    <property type="evidence" value="ECO:0007669"/>
    <property type="project" value="UniProtKB-ARBA"/>
</dbReference>
<dbReference type="GO" id="GO:0099040">
    <property type="term" value="P:ceramide translocation"/>
    <property type="evidence" value="ECO:0007669"/>
    <property type="project" value="UniProtKB-ARBA"/>
</dbReference>
<comment type="similarity">
    <text evidence="3 23">Belongs to the cation transport ATPase (P-type) (TC 3.A.3) family. Type IV subfamily.</text>
</comment>
<dbReference type="OrthoDB" id="377733at2759"/>
<comment type="catalytic activity">
    <reaction evidence="16">
        <text>a 1,2-diacyl-sn-glycero-3-phosphoethanolamine(out) + ATP + H2O = a 1,2-diacyl-sn-glycero-3-phosphoethanolamine(in) + ADP + phosphate + H(+)</text>
        <dbReference type="Rhea" id="RHEA:66132"/>
        <dbReference type="ChEBI" id="CHEBI:15377"/>
        <dbReference type="ChEBI" id="CHEBI:15378"/>
        <dbReference type="ChEBI" id="CHEBI:30616"/>
        <dbReference type="ChEBI" id="CHEBI:43474"/>
        <dbReference type="ChEBI" id="CHEBI:64612"/>
        <dbReference type="ChEBI" id="CHEBI:456216"/>
    </reaction>
    <physiologicalReaction direction="left-to-right" evidence="16">
        <dbReference type="Rhea" id="RHEA:66133"/>
    </physiologicalReaction>
</comment>
<feature type="region of interest" description="Disordered" evidence="24">
    <location>
        <begin position="1586"/>
        <end position="1618"/>
    </location>
</feature>
<dbReference type="SFLD" id="SFLDF00027">
    <property type="entry name" value="p-type_atpase"/>
    <property type="match status" value="1"/>
</dbReference>
<feature type="region of interest" description="Disordered" evidence="24">
    <location>
        <begin position="1"/>
        <end position="101"/>
    </location>
</feature>
<dbReference type="FunFam" id="3.40.1110.10:FF:000048">
    <property type="entry name" value="Phospholipid-transporting ATPase"/>
    <property type="match status" value="1"/>
</dbReference>
<feature type="binding site" evidence="21">
    <location>
        <position position="1089"/>
    </location>
    <ligand>
        <name>ATP</name>
        <dbReference type="ChEBI" id="CHEBI:30616"/>
    </ligand>
</feature>
<dbReference type="GO" id="GO:0140351">
    <property type="term" value="F:glycosylceramide flippase activity"/>
    <property type="evidence" value="ECO:0007669"/>
    <property type="project" value="UniProtKB-ARBA"/>
</dbReference>
<keyword evidence="11 23" id="KW-1278">Translocase</keyword>
<feature type="binding site" evidence="21">
    <location>
        <position position="904"/>
    </location>
    <ligand>
        <name>ATP</name>
        <dbReference type="ChEBI" id="CHEBI:30616"/>
    </ligand>
</feature>
<keyword evidence="28" id="KW-1185">Reference proteome</keyword>
<feature type="binding site" evidence="21">
    <location>
        <position position="1119"/>
    </location>
    <ligand>
        <name>ATP</name>
        <dbReference type="ChEBI" id="CHEBI:30616"/>
    </ligand>
</feature>
<feature type="binding site" evidence="21">
    <location>
        <position position="1095"/>
    </location>
    <ligand>
        <name>ATP</name>
        <dbReference type="ChEBI" id="CHEBI:30616"/>
    </ligand>
</feature>
<dbReference type="NCBIfam" id="TIGR01652">
    <property type="entry name" value="ATPase-Plipid"/>
    <property type="match status" value="1"/>
</dbReference>
<accession>A0A9P4UQ80</accession>
<dbReference type="GO" id="GO:0000287">
    <property type="term" value="F:magnesium ion binding"/>
    <property type="evidence" value="ECO:0007669"/>
    <property type="project" value="UniProtKB-UniRule"/>
</dbReference>
<dbReference type="SFLD" id="SFLDS00003">
    <property type="entry name" value="Haloacid_Dehalogenase"/>
    <property type="match status" value="1"/>
</dbReference>
<feature type="transmembrane region" description="Helical" evidence="23">
    <location>
        <begin position="1296"/>
        <end position="1314"/>
    </location>
</feature>
<evidence type="ECO:0000256" key="6">
    <source>
        <dbReference type="ARBA" id="ARBA00022692"/>
    </source>
</evidence>
<dbReference type="GO" id="GO:0070867">
    <property type="term" value="C:mating projection tip membrane"/>
    <property type="evidence" value="ECO:0007669"/>
    <property type="project" value="UniProtKB-ARBA"/>
</dbReference>
<dbReference type="NCBIfam" id="TIGR01494">
    <property type="entry name" value="ATPase_P-type"/>
    <property type="match status" value="1"/>
</dbReference>
<feature type="compositionally biased region" description="Basic and acidic residues" evidence="24">
    <location>
        <begin position="1608"/>
        <end position="1618"/>
    </location>
</feature>
<keyword evidence="7 22" id="KW-0479">Metal-binding</keyword>
<feature type="domain" description="P-type ATPase N-terminal" evidence="25">
    <location>
        <begin position="117"/>
        <end position="174"/>
    </location>
</feature>
<dbReference type="PANTHER" id="PTHR24092:SF180">
    <property type="entry name" value="PHOSPHOLIPID-TRANSPORTING ATPASE DNF1-RELATED"/>
    <property type="match status" value="1"/>
</dbReference>
<evidence type="ECO:0000256" key="21">
    <source>
        <dbReference type="PIRSR" id="PIRSR606539-2"/>
    </source>
</evidence>
<dbReference type="InterPro" id="IPR006539">
    <property type="entry name" value="P-type_ATPase_IV"/>
</dbReference>
<dbReference type="InterPro" id="IPR018303">
    <property type="entry name" value="ATPase_P-typ_P_site"/>
</dbReference>
<evidence type="ECO:0000256" key="20">
    <source>
        <dbReference type="PIRSR" id="PIRSR606539-1"/>
    </source>
</evidence>
<evidence type="ECO:0000256" key="9">
    <source>
        <dbReference type="ARBA" id="ARBA00022840"/>
    </source>
</evidence>
<comment type="cofactor">
    <cofactor evidence="1 22">
        <name>Mg(2+)</name>
        <dbReference type="ChEBI" id="CHEBI:18420"/>
    </cofactor>
</comment>
<dbReference type="Pfam" id="PF13246">
    <property type="entry name" value="Cation_ATPase"/>
    <property type="match status" value="1"/>
</dbReference>
<evidence type="ECO:0000256" key="14">
    <source>
        <dbReference type="ARBA" id="ARBA00023136"/>
    </source>
</evidence>
<gene>
    <name evidence="27" type="ORF">K431DRAFT_303652</name>
</gene>
<dbReference type="InterPro" id="IPR032631">
    <property type="entry name" value="P-type_ATPase_N"/>
</dbReference>
<feature type="binding site" evidence="21">
    <location>
        <position position="986"/>
    </location>
    <ligand>
        <name>ATP</name>
        <dbReference type="ChEBI" id="CHEBI:30616"/>
    </ligand>
</feature>
<name>A0A9P4UQ80_9PEZI</name>
<dbReference type="InterPro" id="IPR008250">
    <property type="entry name" value="ATPase_P-typ_transduc_dom_A_sf"/>
</dbReference>
<dbReference type="Gene3D" id="3.40.50.1000">
    <property type="entry name" value="HAD superfamily/HAD-like"/>
    <property type="match status" value="1"/>
</dbReference>
<feature type="binding site" evidence="21">
    <location>
        <position position="985"/>
    </location>
    <ligand>
        <name>ATP</name>
        <dbReference type="ChEBI" id="CHEBI:30616"/>
    </ligand>
</feature>
<feature type="binding site" evidence="21">
    <location>
        <position position="673"/>
    </location>
    <ligand>
        <name>ATP</name>
        <dbReference type="ChEBI" id="CHEBI:30616"/>
    </ligand>
</feature>
<feature type="compositionally biased region" description="Polar residues" evidence="24">
    <location>
        <begin position="1515"/>
        <end position="1540"/>
    </location>
</feature>
<dbReference type="InterPro" id="IPR032630">
    <property type="entry name" value="P_typ_ATPase_c"/>
</dbReference>
<feature type="binding site" evidence="21">
    <location>
        <position position="846"/>
    </location>
    <ligand>
        <name>ATP</name>
        <dbReference type="ChEBI" id="CHEBI:30616"/>
    </ligand>
</feature>
<keyword evidence="6 23" id="KW-0812">Transmembrane</keyword>
<dbReference type="PROSITE" id="PS00154">
    <property type="entry name" value="ATPASE_E1_E2"/>
    <property type="match status" value="1"/>
</dbReference>
<feature type="binding site" evidence="22">
    <location>
        <position position="1119"/>
    </location>
    <ligand>
        <name>Mg(2+)</name>
        <dbReference type="ChEBI" id="CHEBI:18420"/>
    </ligand>
</feature>
<proteinExistence type="inferred from homology"/>
<evidence type="ECO:0000256" key="10">
    <source>
        <dbReference type="ARBA" id="ARBA00022842"/>
    </source>
</evidence>
<reference evidence="27" key="1">
    <citation type="journal article" date="2020" name="Stud. Mycol.">
        <title>101 Dothideomycetes genomes: a test case for predicting lifestyles and emergence of pathogens.</title>
        <authorList>
            <person name="Haridas S."/>
            <person name="Albert R."/>
            <person name="Binder M."/>
            <person name="Bloem J."/>
            <person name="Labutti K."/>
            <person name="Salamov A."/>
            <person name="Andreopoulos B."/>
            <person name="Baker S."/>
            <person name="Barry K."/>
            <person name="Bills G."/>
            <person name="Bluhm B."/>
            <person name="Cannon C."/>
            <person name="Castanera R."/>
            <person name="Culley D."/>
            <person name="Daum C."/>
            <person name="Ezra D."/>
            <person name="Gonzalez J."/>
            <person name="Henrissat B."/>
            <person name="Kuo A."/>
            <person name="Liang C."/>
            <person name="Lipzen A."/>
            <person name="Lutzoni F."/>
            <person name="Magnuson J."/>
            <person name="Mondo S."/>
            <person name="Nolan M."/>
            <person name="Ohm R."/>
            <person name="Pangilinan J."/>
            <person name="Park H.-J."/>
            <person name="Ramirez L."/>
            <person name="Alfaro M."/>
            <person name="Sun H."/>
            <person name="Tritt A."/>
            <person name="Yoshinaga Y."/>
            <person name="Zwiers L.-H."/>
            <person name="Turgeon B."/>
            <person name="Goodwin S."/>
            <person name="Spatafora J."/>
            <person name="Crous P."/>
            <person name="Grigoriev I."/>
        </authorList>
    </citation>
    <scope>NUCLEOTIDE SEQUENCE</scope>
    <source>
        <strain evidence="27">CBS 116435</strain>
    </source>
</reference>
<evidence type="ECO:0000256" key="13">
    <source>
        <dbReference type="ARBA" id="ARBA00023055"/>
    </source>
</evidence>
<dbReference type="GO" id="GO:0006897">
    <property type="term" value="P:endocytosis"/>
    <property type="evidence" value="ECO:0007669"/>
    <property type="project" value="UniProtKB-ARBA"/>
</dbReference>
<keyword evidence="10 22" id="KW-0460">Magnesium</keyword>
<dbReference type="SUPFAM" id="SSF81653">
    <property type="entry name" value="Calcium ATPase, transduction domain A"/>
    <property type="match status" value="1"/>
</dbReference>
<dbReference type="FunFam" id="3.40.50.1000:FF:000108">
    <property type="entry name" value="Phospholipid-transporting ATPase"/>
    <property type="match status" value="1"/>
</dbReference>
<feature type="compositionally biased region" description="Basic and acidic residues" evidence="24">
    <location>
        <begin position="1548"/>
        <end position="1573"/>
    </location>
</feature>
<feature type="transmembrane region" description="Helical" evidence="23">
    <location>
        <begin position="555"/>
        <end position="579"/>
    </location>
</feature>
<feature type="transmembrane region" description="Helical" evidence="23">
    <location>
        <begin position="599"/>
        <end position="623"/>
    </location>
</feature>
<evidence type="ECO:0000259" key="26">
    <source>
        <dbReference type="Pfam" id="PF16212"/>
    </source>
</evidence>
<evidence type="ECO:0000256" key="24">
    <source>
        <dbReference type="SAM" id="MobiDB-lite"/>
    </source>
</evidence>
<evidence type="ECO:0000256" key="2">
    <source>
        <dbReference type="ARBA" id="ARBA00004651"/>
    </source>
</evidence>
<evidence type="ECO:0000256" key="19">
    <source>
        <dbReference type="ARBA" id="ARBA00052223"/>
    </source>
</evidence>
<dbReference type="EC" id="7.6.2.1" evidence="23"/>
<dbReference type="InterPro" id="IPR023298">
    <property type="entry name" value="ATPase_P-typ_TM_dom_sf"/>
</dbReference>
<feature type="compositionally biased region" description="Polar residues" evidence="24">
    <location>
        <begin position="1468"/>
        <end position="1484"/>
    </location>
</feature>
<feature type="transmembrane region" description="Helical" evidence="23">
    <location>
        <begin position="1204"/>
        <end position="1225"/>
    </location>
</feature>
<keyword evidence="13" id="KW-0445">Lipid transport</keyword>
<sequence>MQATRNALKFSPYAEPDNVEVPDVSKPLKRIRWATQRAPGRKGTQKRKSIFNRHMGRQSSVEKKRESGNSASGSDPSNPDDPVKGGAGDDQEEGESENTLRTVYVNVPLPDSARDEEGHPLQHFKRNKIRTAKYTPISFIPKNLWLQFHNIANVYFLFIIILTCFSVFGATNPGLSSVPLIVIVVITAIKDAIEDWRRTVLDNELNNASVHRLVDWVNVNNAEDQIGPWRRFKKANTRAVLYVWRSWKDRKERKQMRKEKGKGYAERALDAPTDADMAEAQRRMSTLTARLDYEEEQEAREDENGDVEMTPVPSPVPGQKRPDAPPEYERGDMIIHEIDNDAAPYDGASQSLAIPKPGTAAVQRVEPIDIPKKFYGSLTDPTKDVPEKARFKRDYWKNVQVGDFVRLHNEEEVPADIIVLSTSDMDGQCYVETKNLDGETNLKVKNALHSGRKVKRARDCERTEFILESEPPHANLYAYSGVVRWRQHDPANHGAPLRDMAEPVSINNLLLRGCMLRNTDWVVGIVAFTGEETKIMLNSGITPSKRAMLSKNLNWNVIINFIILFVMCLVAGIAEGIYWGRGNESLNYFEFGSYGDSPAMNGFITFWAAIILFQNLVPISLYISLEIVRTAQAFFIYSDTFMYYEKIDYPCTPKSWNISDDLGQIEYIFSDKTGTLTQNVMEFKKCTINGVPYGEAYTEAQAGMQKRAGIDVEEEGRRAREQIERDRVIMLEQLRRMHDNPYLKDDELTFVAPDYVADLGGAAGDEQRQAAEDFMLALALCHTVITERTPGDPPKLEFKAQSPDEAALVATARDVGFSVMGRTNDGIIVNVLGEEREYTVLNTLEFNSSRKRMSAIMRMPDGRIILYCKGADSIIYSRLKKGQQQQLRQDTAQHLEMFAREGLRTLCLAQRELSEGEYQKWAVEHDLAASAVQDREDKLEAVSDAIERELDLIGGTAIEDRLQDGVPDAISLLAQAGIKLWVLTGDKVETAINIGFSCNLLDNSMDLIVLNGQEESIEVMNSELDRHLAAFGLTGSDEELKAAKKNHEPPAATHALVIDGDGLKLALDDSIRQKFLLLCKQCKSVLCCRVSPSQKAAVVSLVKNGLDVMTLSVGDGANDVAMIQEAHVGVGIAGEEGRQAVMSSDFAIGQFRFLCRLILVHGRWDYRRLSETIANFFYKNIVWTFAPFWYQIFCNFDCAYVFDYSYILLFNLAFTSLPVIFMGILDQDVDDRVSMAVPQLYRRGIERAEWNQTKFWLYMLDGFYQSIICFFMAYLLFYPATFNSEGGESISDYQRIGVFICNPVVVVVNLYVLLNTYRWDWFMLLITAISILLIWFWTGVYTAFTASFTFYEAAPQVYGQLSFWVCALLIVILALAPRFAIKAYQKMYMPRDIDIVREQIRQGKFDYLKDIDPASVSGHPAPDAHKAIEGSTSSSEISKPGDHHHRNISINPAMSEDERPIYPPSVAPTATTHNARSQNGSDGTDYTGHRISLDRAFGPPIQTSPGTPAGGQHKNPFNTPISPQITMTPSATTPGTQQRPSFDALRPSFDRPRPSFDRLRSSMDRTRPSFEASRDFTSAAYLARVESSQSQSGTRTPGGSNFLQCGTRRREDISGDLG</sequence>
<evidence type="ECO:0000256" key="22">
    <source>
        <dbReference type="PIRSR" id="PIRSR606539-3"/>
    </source>
</evidence>
<keyword evidence="14 23" id="KW-0472">Membrane</keyword>
<dbReference type="Gene3D" id="2.70.150.10">
    <property type="entry name" value="Calcium-transporting ATPase, cytoplasmic transduction domain A"/>
    <property type="match status" value="1"/>
</dbReference>
<feature type="binding site" evidence="22">
    <location>
        <position position="673"/>
    </location>
    <ligand>
        <name>Mg(2+)</name>
        <dbReference type="ChEBI" id="CHEBI:18420"/>
    </ligand>
</feature>
<feature type="transmembrane region" description="Helical" evidence="23">
    <location>
        <begin position="1173"/>
        <end position="1192"/>
    </location>
</feature>
<feature type="region of interest" description="Disordered" evidence="24">
    <location>
        <begin position="1413"/>
        <end position="1573"/>
    </location>
</feature>
<evidence type="ECO:0000256" key="23">
    <source>
        <dbReference type="RuleBase" id="RU362033"/>
    </source>
</evidence>
<dbReference type="PANTHER" id="PTHR24092">
    <property type="entry name" value="PROBABLE PHOSPHOLIPID-TRANSPORTING ATPASE"/>
    <property type="match status" value="1"/>
</dbReference>
<dbReference type="InterPro" id="IPR023299">
    <property type="entry name" value="ATPase_P-typ_cyto_dom_N"/>
</dbReference>
<feature type="transmembrane region" description="Helical" evidence="23">
    <location>
        <begin position="1321"/>
        <end position="1341"/>
    </location>
</feature>